<protein>
    <recommendedName>
        <fullName evidence="5 9">L-2,4-diaminobutyric acid acetyltransferase</fullName>
        <shortName evidence="9">DABA acetyltransferase</shortName>
        <ecNumber evidence="4 9">2.3.1.178</ecNumber>
    </recommendedName>
</protein>
<comment type="catalytic activity">
    <reaction evidence="8 9">
        <text>L-2,4-diaminobutanoate + acetyl-CoA = (2S)-4-acetamido-2-aminobutanoate + CoA + H(+)</text>
        <dbReference type="Rhea" id="RHEA:16901"/>
        <dbReference type="ChEBI" id="CHEBI:15378"/>
        <dbReference type="ChEBI" id="CHEBI:57287"/>
        <dbReference type="ChEBI" id="CHEBI:57288"/>
        <dbReference type="ChEBI" id="CHEBI:58761"/>
        <dbReference type="ChEBI" id="CHEBI:58929"/>
        <dbReference type="EC" id="2.3.1.178"/>
    </reaction>
</comment>
<reference evidence="11" key="2">
    <citation type="submission" date="2020-09" db="EMBL/GenBank/DDBJ databases">
        <authorList>
            <person name="Sun Q."/>
            <person name="Ohkuma M."/>
        </authorList>
    </citation>
    <scope>NUCLEOTIDE SEQUENCE</scope>
    <source>
        <strain evidence="11">JCM 4386</strain>
    </source>
</reference>
<dbReference type="NCBIfam" id="TIGR02406">
    <property type="entry name" value="ectoine_EctA"/>
    <property type="match status" value="1"/>
</dbReference>
<comment type="pathway">
    <text evidence="2 9">Amine and polyamine biosynthesis; ectoine biosynthesis; L-ectoine from L-aspartate 4-semialdehyde: step 2/3.</text>
</comment>
<dbReference type="SUPFAM" id="SSF55729">
    <property type="entry name" value="Acyl-CoA N-acyltransferases (Nat)"/>
    <property type="match status" value="1"/>
</dbReference>
<dbReference type="InterPro" id="IPR012772">
    <property type="entry name" value="Ectoine_EctA"/>
</dbReference>
<evidence type="ECO:0000313" key="12">
    <source>
        <dbReference type="Proteomes" id="UP000606194"/>
    </source>
</evidence>
<dbReference type="Pfam" id="PF00583">
    <property type="entry name" value="Acetyltransf_1"/>
    <property type="match status" value="1"/>
</dbReference>
<comment type="caution">
    <text evidence="11">The sequence shown here is derived from an EMBL/GenBank/DDBJ whole genome shotgun (WGS) entry which is preliminary data.</text>
</comment>
<proteinExistence type="inferred from homology"/>
<dbReference type="Proteomes" id="UP000606194">
    <property type="component" value="Unassembled WGS sequence"/>
</dbReference>
<evidence type="ECO:0000256" key="9">
    <source>
        <dbReference type="RuleBase" id="RU365045"/>
    </source>
</evidence>
<evidence type="ECO:0000313" key="11">
    <source>
        <dbReference type="EMBL" id="GGR92300.1"/>
    </source>
</evidence>
<dbReference type="AlphaFoldDB" id="A0A918FWD6"/>
<comment type="function">
    <text evidence="1 9">Catalyzes the acetylation of L-2,4-diaminobutyrate (DABA) to gamma-N-acetyl-alpha,gamma-diaminobutyric acid (ADABA) with acetyl coenzyme A.</text>
</comment>
<keyword evidence="6 9" id="KW-0808">Transferase</keyword>
<evidence type="ECO:0000256" key="3">
    <source>
        <dbReference type="ARBA" id="ARBA00010712"/>
    </source>
</evidence>
<reference evidence="11" key="1">
    <citation type="journal article" date="2014" name="Int. J. Syst. Evol. Microbiol.">
        <title>Complete genome sequence of Corynebacterium casei LMG S-19264T (=DSM 44701T), isolated from a smear-ripened cheese.</title>
        <authorList>
            <consortium name="US DOE Joint Genome Institute (JGI-PGF)"/>
            <person name="Walter F."/>
            <person name="Albersmeier A."/>
            <person name="Kalinowski J."/>
            <person name="Ruckert C."/>
        </authorList>
    </citation>
    <scope>NUCLEOTIDE SEQUENCE</scope>
    <source>
        <strain evidence="11">JCM 4386</strain>
    </source>
</reference>
<dbReference type="PROSITE" id="PS51186">
    <property type="entry name" value="GNAT"/>
    <property type="match status" value="1"/>
</dbReference>
<dbReference type="EC" id="2.3.1.178" evidence="4 9"/>
<evidence type="ECO:0000256" key="2">
    <source>
        <dbReference type="ARBA" id="ARBA00004978"/>
    </source>
</evidence>
<gene>
    <name evidence="9 11" type="primary">ectA</name>
    <name evidence="11" type="ORF">GCM10010269_34290</name>
</gene>
<evidence type="ECO:0000256" key="6">
    <source>
        <dbReference type="ARBA" id="ARBA00022679"/>
    </source>
</evidence>
<sequence length="147" mass="16501">MWRIARDTGVLDLNSAYSYLLWCRDFSRTSVVARDVLGHPIGFITGYIRPDHPQTLVVWQVAVDRAHRGRGLAGRMLEDLAVRGVGAGARRVETTITPGNEPSHRLFVSFAQRRGARIEREVLFGEDLFPTAHGHEPEILYRIGPLA</sequence>
<comment type="similarity">
    <text evidence="3 9">Belongs to the acetyltransferase family. EctA subfamily.</text>
</comment>
<organism evidence="11 12">
    <name type="scientific">Streptomyces humidus</name>
    <dbReference type="NCBI Taxonomy" id="52259"/>
    <lineage>
        <taxon>Bacteria</taxon>
        <taxon>Bacillati</taxon>
        <taxon>Actinomycetota</taxon>
        <taxon>Actinomycetes</taxon>
        <taxon>Kitasatosporales</taxon>
        <taxon>Streptomycetaceae</taxon>
        <taxon>Streptomyces</taxon>
    </lineage>
</organism>
<dbReference type="EMBL" id="BMTL01000013">
    <property type="protein sequence ID" value="GGR92300.1"/>
    <property type="molecule type" value="Genomic_DNA"/>
</dbReference>
<dbReference type="GO" id="GO:0019491">
    <property type="term" value="P:ectoine biosynthetic process"/>
    <property type="evidence" value="ECO:0007669"/>
    <property type="project" value="InterPro"/>
</dbReference>
<dbReference type="Gene3D" id="3.40.630.30">
    <property type="match status" value="1"/>
</dbReference>
<dbReference type="InterPro" id="IPR016181">
    <property type="entry name" value="Acyl_CoA_acyltransferase"/>
</dbReference>
<name>A0A918FWD6_9ACTN</name>
<dbReference type="GO" id="GO:0033816">
    <property type="term" value="F:diaminobutyrate acetyltransferase activity"/>
    <property type="evidence" value="ECO:0007669"/>
    <property type="project" value="UniProtKB-EC"/>
</dbReference>
<evidence type="ECO:0000256" key="5">
    <source>
        <dbReference type="ARBA" id="ARBA00017935"/>
    </source>
</evidence>
<accession>A0A918FWD6</accession>
<keyword evidence="7 9" id="KW-0012">Acyltransferase</keyword>
<evidence type="ECO:0000256" key="4">
    <source>
        <dbReference type="ARBA" id="ARBA00012355"/>
    </source>
</evidence>
<evidence type="ECO:0000259" key="10">
    <source>
        <dbReference type="PROSITE" id="PS51186"/>
    </source>
</evidence>
<evidence type="ECO:0000256" key="7">
    <source>
        <dbReference type="ARBA" id="ARBA00023315"/>
    </source>
</evidence>
<dbReference type="CDD" id="cd04301">
    <property type="entry name" value="NAT_SF"/>
    <property type="match status" value="1"/>
</dbReference>
<evidence type="ECO:0000256" key="8">
    <source>
        <dbReference type="ARBA" id="ARBA00048924"/>
    </source>
</evidence>
<evidence type="ECO:0000256" key="1">
    <source>
        <dbReference type="ARBA" id="ARBA00003741"/>
    </source>
</evidence>
<dbReference type="InterPro" id="IPR000182">
    <property type="entry name" value="GNAT_dom"/>
</dbReference>
<keyword evidence="12" id="KW-1185">Reference proteome</keyword>
<feature type="domain" description="N-acetyltransferase" evidence="10">
    <location>
        <begin position="1"/>
        <end position="143"/>
    </location>
</feature>